<evidence type="ECO:0000256" key="1">
    <source>
        <dbReference type="SAM" id="MobiDB-lite"/>
    </source>
</evidence>
<protein>
    <recommendedName>
        <fullName evidence="2">RIN4 pathogenic type III effector avirulence factor Avr cleavage site domain-containing protein</fullName>
    </recommendedName>
</protein>
<evidence type="ECO:0000313" key="4">
    <source>
        <dbReference type="Proteomes" id="UP001327560"/>
    </source>
</evidence>
<reference evidence="3 4" key="1">
    <citation type="submission" date="2023-10" db="EMBL/GenBank/DDBJ databases">
        <title>Chromosome-scale genome assembly provides insights into flower coloration mechanisms of Canna indica.</title>
        <authorList>
            <person name="Li C."/>
        </authorList>
    </citation>
    <scope>NUCLEOTIDE SEQUENCE [LARGE SCALE GENOMIC DNA]</scope>
    <source>
        <tissue evidence="3">Flower</tissue>
    </source>
</reference>
<dbReference type="PANTHER" id="PTHR33159">
    <property type="entry name" value="RPM1-INTERACTING PROTEIN 4 (RIN4) FAMILY PROTEIN"/>
    <property type="match status" value="1"/>
</dbReference>
<dbReference type="PANTHER" id="PTHR33159:SF6">
    <property type="entry name" value="RPM1-INTERACTING PROTEIN 4"/>
    <property type="match status" value="1"/>
</dbReference>
<sequence length="280" mass="31614">MAQRGHVPQFGDWNQNTAYTTYFETARKGKSSGANIINPNDPEQMAELHKPAPMASPEPQYPRQGHRGPPDYNAVNQQPRSNYGREERDYNAANQQPRSNYGREERDYDAANQQPRPNYGRGEREREGFLQTQPPQPRQRPNMDHQNRHHGGNRRSVGEAGYFPSPSPVAQGRAANARQGPHGRQRPATVPKFGEWDAADPKSSAGYTVIFNQVKEDKKAAAATQFPQVEAEPVPSAAMQRPYHHHHDSFWGGVSIMLFKFHLHILNSSESLYHLSSNET</sequence>
<dbReference type="GO" id="GO:0005886">
    <property type="term" value="C:plasma membrane"/>
    <property type="evidence" value="ECO:0007669"/>
    <property type="project" value="TreeGrafter"/>
</dbReference>
<dbReference type="Proteomes" id="UP001327560">
    <property type="component" value="Chromosome 1"/>
</dbReference>
<name>A0AAQ3JVG7_9LILI</name>
<proteinExistence type="predicted"/>
<accession>A0AAQ3JVG7</accession>
<dbReference type="EMBL" id="CP136890">
    <property type="protein sequence ID" value="WOK95105.1"/>
    <property type="molecule type" value="Genomic_DNA"/>
</dbReference>
<gene>
    <name evidence="3" type="ORF">Cni_G03812</name>
</gene>
<evidence type="ECO:0000259" key="2">
    <source>
        <dbReference type="Pfam" id="PF05627"/>
    </source>
</evidence>
<organism evidence="3 4">
    <name type="scientific">Canna indica</name>
    <name type="common">Indian-shot</name>
    <dbReference type="NCBI Taxonomy" id="4628"/>
    <lineage>
        <taxon>Eukaryota</taxon>
        <taxon>Viridiplantae</taxon>
        <taxon>Streptophyta</taxon>
        <taxon>Embryophyta</taxon>
        <taxon>Tracheophyta</taxon>
        <taxon>Spermatophyta</taxon>
        <taxon>Magnoliopsida</taxon>
        <taxon>Liliopsida</taxon>
        <taxon>Zingiberales</taxon>
        <taxon>Cannaceae</taxon>
        <taxon>Canna</taxon>
    </lineage>
</organism>
<dbReference type="Pfam" id="PF05627">
    <property type="entry name" value="AvrRpt-cleavage"/>
    <property type="match status" value="2"/>
</dbReference>
<feature type="domain" description="RIN4 pathogenic type III effector avirulence factor Avr cleavage site" evidence="2">
    <location>
        <begin position="185"/>
        <end position="219"/>
    </location>
</feature>
<dbReference type="InterPro" id="IPR008700">
    <property type="entry name" value="TypeIII_avirulence_cleave"/>
</dbReference>
<dbReference type="AlphaFoldDB" id="A0AAQ3JVG7"/>
<keyword evidence="4" id="KW-1185">Reference proteome</keyword>
<feature type="region of interest" description="Disordered" evidence="1">
    <location>
        <begin position="27"/>
        <end position="197"/>
    </location>
</feature>
<dbReference type="InterPro" id="IPR040387">
    <property type="entry name" value="RIN4/NOI4"/>
</dbReference>
<feature type="domain" description="RIN4 pathogenic type III effector avirulence factor Avr cleavage site" evidence="2">
    <location>
        <begin position="3"/>
        <end position="30"/>
    </location>
</feature>
<evidence type="ECO:0000313" key="3">
    <source>
        <dbReference type="EMBL" id="WOK95105.1"/>
    </source>
</evidence>